<feature type="domain" description="RING-type" evidence="14">
    <location>
        <begin position="109"/>
        <end position="154"/>
    </location>
</feature>
<dbReference type="Gene3D" id="1.20.120.1750">
    <property type="match status" value="1"/>
</dbReference>
<feature type="compositionally biased region" description="Low complexity" evidence="13">
    <location>
        <begin position="59"/>
        <end position="73"/>
    </location>
</feature>
<evidence type="ECO:0000256" key="7">
    <source>
        <dbReference type="ARBA" id="ARBA00022723"/>
    </source>
</evidence>
<dbReference type="PROSITE" id="PS50089">
    <property type="entry name" value="ZF_RING_2"/>
    <property type="match status" value="1"/>
</dbReference>
<proteinExistence type="inferred from homology"/>
<evidence type="ECO:0000256" key="5">
    <source>
        <dbReference type="ARBA" id="ARBA00012251"/>
    </source>
</evidence>
<dbReference type="GO" id="GO:0008270">
    <property type="term" value="F:zinc ion binding"/>
    <property type="evidence" value="ECO:0007669"/>
    <property type="project" value="UniProtKB-KW"/>
</dbReference>
<evidence type="ECO:0000256" key="6">
    <source>
        <dbReference type="ARBA" id="ARBA00022679"/>
    </source>
</evidence>
<evidence type="ECO:0000259" key="14">
    <source>
        <dbReference type="PROSITE" id="PS50089"/>
    </source>
</evidence>
<evidence type="ECO:0000313" key="17">
    <source>
        <dbReference type="Proteomes" id="UP000636709"/>
    </source>
</evidence>
<keyword evidence="7" id="KW-0479">Metal-binding</keyword>
<keyword evidence="10" id="KW-0833">Ubl conjugation pathway</keyword>
<comment type="catalytic activity">
    <reaction evidence="1">
        <text>[E2 ubiquitin-conjugating enzyme]-S-ubiquitinyl-L-cysteine + [acceptor protein]-L-lysine = [E2 ubiquitin-conjugating enzyme]-L-cysteine + [acceptor protein]-N(6)-ubiquitinyl-L-lysine.</text>
        <dbReference type="EC" id="2.3.2.31"/>
    </reaction>
</comment>
<accession>A0A835BLP6</accession>
<dbReference type="FunFam" id="3.30.40.10:FF:000230">
    <property type="entry name" value="RBR-type E3 ubiquitin transferase"/>
    <property type="match status" value="1"/>
</dbReference>
<dbReference type="GO" id="GO:0061630">
    <property type="term" value="F:ubiquitin protein ligase activity"/>
    <property type="evidence" value="ECO:0007669"/>
    <property type="project" value="UniProtKB-EC"/>
</dbReference>
<dbReference type="SMART" id="SM00647">
    <property type="entry name" value="IBR"/>
    <property type="match status" value="1"/>
</dbReference>
<keyword evidence="8" id="KW-0677">Repeat</keyword>
<evidence type="ECO:0000256" key="4">
    <source>
        <dbReference type="ARBA" id="ARBA00005884"/>
    </source>
</evidence>
<dbReference type="EMBL" id="JACEFO010001897">
    <property type="protein sequence ID" value="KAF8695302.1"/>
    <property type="molecule type" value="Genomic_DNA"/>
</dbReference>
<dbReference type="Gene3D" id="3.30.40.10">
    <property type="entry name" value="Zinc/RING finger domain, C3HC4 (zinc finger)"/>
    <property type="match status" value="1"/>
</dbReference>
<dbReference type="PROSITE" id="PS51873">
    <property type="entry name" value="TRIAD"/>
    <property type="match status" value="1"/>
</dbReference>
<evidence type="ECO:0000256" key="1">
    <source>
        <dbReference type="ARBA" id="ARBA00001798"/>
    </source>
</evidence>
<dbReference type="InterPro" id="IPR017907">
    <property type="entry name" value="Znf_RING_CS"/>
</dbReference>
<dbReference type="SUPFAM" id="SSF57850">
    <property type="entry name" value="RING/U-box"/>
    <property type="match status" value="3"/>
</dbReference>
<dbReference type="InterPro" id="IPR002867">
    <property type="entry name" value="IBR_dom"/>
</dbReference>
<evidence type="ECO:0000256" key="3">
    <source>
        <dbReference type="ARBA" id="ARBA00003976"/>
    </source>
</evidence>
<dbReference type="OrthoDB" id="10009520at2759"/>
<dbReference type="CDD" id="cd22582">
    <property type="entry name" value="BRcat_RBR_unk"/>
    <property type="match status" value="1"/>
</dbReference>
<dbReference type="Pfam" id="PF14634">
    <property type="entry name" value="zf-RING_5"/>
    <property type="match status" value="1"/>
</dbReference>
<organism evidence="16 17">
    <name type="scientific">Digitaria exilis</name>
    <dbReference type="NCBI Taxonomy" id="1010633"/>
    <lineage>
        <taxon>Eukaryota</taxon>
        <taxon>Viridiplantae</taxon>
        <taxon>Streptophyta</taxon>
        <taxon>Embryophyta</taxon>
        <taxon>Tracheophyta</taxon>
        <taxon>Spermatophyta</taxon>
        <taxon>Magnoliopsida</taxon>
        <taxon>Liliopsida</taxon>
        <taxon>Poales</taxon>
        <taxon>Poaceae</taxon>
        <taxon>PACMAD clade</taxon>
        <taxon>Panicoideae</taxon>
        <taxon>Panicodae</taxon>
        <taxon>Paniceae</taxon>
        <taxon>Anthephorinae</taxon>
        <taxon>Digitaria</taxon>
    </lineage>
</organism>
<comment type="function">
    <text evidence="3">Might act as an E3 ubiquitin-protein ligase, or as part of E3 complex, which accepts ubiquitin from specific E2 ubiquitin-conjugating enzymes and then transfers it to substrates.</text>
</comment>
<evidence type="ECO:0000259" key="15">
    <source>
        <dbReference type="PROSITE" id="PS51873"/>
    </source>
</evidence>
<dbReference type="Proteomes" id="UP000636709">
    <property type="component" value="Unassembled WGS sequence"/>
</dbReference>
<dbReference type="PANTHER" id="PTHR11685">
    <property type="entry name" value="RBR FAMILY RING FINGER AND IBR DOMAIN-CONTAINING"/>
    <property type="match status" value="1"/>
</dbReference>
<dbReference type="Pfam" id="PF01485">
    <property type="entry name" value="IBR"/>
    <property type="match status" value="1"/>
</dbReference>
<dbReference type="InterPro" id="IPR044066">
    <property type="entry name" value="TRIAD_supradom"/>
</dbReference>
<keyword evidence="11" id="KW-0862">Zinc</keyword>
<evidence type="ECO:0000313" key="16">
    <source>
        <dbReference type="EMBL" id="KAF8695302.1"/>
    </source>
</evidence>
<feature type="domain" description="RING-type" evidence="15">
    <location>
        <begin position="105"/>
        <end position="320"/>
    </location>
</feature>
<dbReference type="GO" id="GO:0016567">
    <property type="term" value="P:protein ubiquitination"/>
    <property type="evidence" value="ECO:0007669"/>
    <property type="project" value="InterPro"/>
</dbReference>
<evidence type="ECO:0000256" key="9">
    <source>
        <dbReference type="ARBA" id="ARBA00022771"/>
    </source>
</evidence>
<keyword evidence="9 12" id="KW-0863">Zinc-finger</keyword>
<dbReference type="PROSITE" id="PS00518">
    <property type="entry name" value="ZF_RING_1"/>
    <property type="match status" value="1"/>
</dbReference>
<feature type="region of interest" description="Disordered" evidence="13">
    <location>
        <begin position="1"/>
        <end position="32"/>
    </location>
</feature>
<evidence type="ECO:0000256" key="2">
    <source>
        <dbReference type="ARBA" id="ARBA00001947"/>
    </source>
</evidence>
<gene>
    <name evidence="16" type="ORF">HU200_037525</name>
</gene>
<evidence type="ECO:0000256" key="11">
    <source>
        <dbReference type="ARBA" id="ARBA00022833"/>
    </source>
</evidence>
<dbReference type="AlphaFoldDB" id="A0A835BLP6"/>
<feature type="region of interest" description="Disordered" evidence="13">
    <location>
        <begin position="49"/>
        <end position="101"/>
    </location>
</feature>
<reference evidence="16" key="1">
    <citation type="submission" date="2020-07" db="EMBL/GenBank/DDBJ databases">
        <title>Genome sequence and genetic diversity analysis of an under-domesticated orphan crop, white fonio (Digitaria exilis).</title>
        <authorList>
            <person name="Bennetzen J.L."/>
            <person name="Chen S."/>
            <person name="Ma X."/>
            <person name="Wang X."/>
            <person name="Yssel A.E.J."/>
            <person name="Chaluvadi S.R."/>
            <person name="Johnson M."/>
            <person name="Gangashetty P."/>
            <person name="Hamidou F."/>
            <person name="Sanogo M.D."/>
            <person name="Zwaenepoel A."/>
            <person name="Wallace J."/>
            <person name="Van De Peer Y."/>
            <person name="Van Deynze A."/>
        </authorList>
    </citation>
    <scope>NUCLEOTIDE SEQUENCE</scope>
    <source>
        <tissue evidence="16">Leaves</tissue>
    </source>
</reference>
<comment type="similarity">
    <text evidence="4">Belongs to the RBR family. Ariadne subfamily.</text>
</comment>
<comment type="cofactor">
    <cofactor evidence="2">
        <name>Zn(2+)</name>
        <dbReference type="ChEBI" id="CHEBI:29105"/>
    </cofactor>
</comment>
<evidence type="ECO:0000256" key="10">
    <source>
        <dbReference type="ARBA" id="ARBA00022786"/>
    </source>
</evidence>
<sequence>MEAAAADGDPYLPIHISSDEEDGHAQAYFTESYSPEEIEIQEAILLSLDPSRGPDAITSSSASPSSSEAIGASKPRDPPPDRKGKRQISSEDGSSGHKKKRSKRSRFNCDICFEMVEVSEKFFVSNCTHAFCNSCVGRYVAGKVAENVHLVGCPDPDCENGVVDMNLCRDIVPPELFERWNVALCENLLGDDKLYCPFKDCSAVLINDGQVTIQETECPHCHRLFCARCHVPWHSGIKCEEFKKLGDDEKGGDDLNLKKLASKKKWQRCPKCKMYVSRTSGCLLIKCSKYKPHCYCSVFEGVSSTSVTTVPPLWTRNFTIVRIASARDSVNSSICT</sequence>
<dbReference type="InterPro" id="IPR001841">
    <property type="entry name" value="Znf_RING"/>
</dbReference>
<dbReference type="InterPro" id="IPR013083">
    <property type="entry name" value="Znf_RING/FYVE/PHD"/>
</dbReference>
<evidence type="ECO:0000256" key="13">
    <source>
        <dbReference type="SAM" id="MobiDB-lite"/>
    </source>
</evidence>
<evidence type="ECO:0000256" key="12">
    <source>
        <dbReference type="PROSITE-ProRule" id="PRU00175"/>
    </source>
</evidence>
<comment type="caution">
    <text evidence="16">The sequence shown here is derived from an EMBL/GenBank/DDBJ whole genome shotgun (WGS) entry which is preliminary data.</text>
</comment>
<evidence type="ECO:0000256" key="8">
    <source>
        <dbReference type="ARBA" id="ARBA00022737"/>
    </source>
</evidence>
<dbReference type="InterPro" id="IPR031127">
    <property type="entry name" value="E3_UB_ligase_RBR"/>
</dbReference>
<dbReference type="EC" id="2.3.2.31" evidence="5"/>
<name>A0A835BLP6_9POAL</name>
<protein>
    <recommendedName>
        <fullName evidence="5">RBR-type E3 ubiquitin transferase</fullName>
        <ecNumber evidence="5">2.3.2.31</ecNumber>
    </recommendedName>
</protein>
<keyword evidence="17" id="KW-1185">Reference proteome</keyword>
<keyword evidence="6" id="KW-0808">Transferase</keyword>